<accession>F6DBS1</accession>
<evidence type="ECO:0000259" key="1">
    <source>
        <dbReference type="Pfam" id="PF03235"/>
    </source>
</evidence>
<dbReference type="RefSeq" id="WP_013835088.1">
    <property type="nucleotide sequence ID" value="NC_015581.1"/>
</dbReference>
<protein>
    <recommendedName>
        <fullName evidence="1">GmrSD restriction endonucleases N-terminal domain-containing protein</fullName>
    </recommendedName>
</protein>
<evidence type="ECO:0000313" key="3">
    <source>
        <dbReference type="Proteomes" id="UP000009232"/>
    </source>
</evidence>
<dbReference type="eggNOG" id="COG3472">
    <property type="taxonomic scope" value="Bacteria"/>
</dbReference>
<dbReference type="PANTHER" id="PTHR37292:SF2">
    <property type="entry name" value="DUF262 DOMAIN-CONTAINING PROTEIN"/>
    <property type="match status" value="1"/>
</dbReference>
<name>F6DBS1_THICA</name>
<organism evidence="2 3">
    <name type="scientific">Thiomicrospira cyclica (strain DSM 14477 / JCM 11371 / ALM1)</name>
    <name type="common">Thioalkalimicrobium cyclicum</name>
    <dbReference type="NCBI Taxonomy" id="717773"/>
    <lineage>
        <taxon>Bacteria</taxon>
        <taxon>Pseudomonadati</taxon>
        <taxon>Pseudomonadota</taxon>
        <taxon>Gammaproteobacteria</taxon>
        <taxon>Thiotrichales</taxon>
        <taxon>Piscirickettsiaceae</taxon>
        <taxon>Thiomicrospira</taxon>
    </lineage>
</organism>
<dbReference type="PANTHER" id="PTHR37292">
    <property type="entry name" value="VNG6097C"/>
    <property type="match status" value="1"/>
</dbReference>
<proteinExistence type="predicted"/>
<dbReference type="HOGENOM" id="CLU_021082_1_0_6"/>
<dbReference type="Pfam" id="PF03235">
    <property type="entry name" value="GmrSD_N"/>
    <property type="match status" value="1"/>
</dbReference>
<dbReference type="STRING" id="717773.Thicy_0534"/>
<dbReference type="EMBL" id="CP002776">
    <property type="protein sequence ID" value="AEG31307.1"/>
    <property type="molecule type" value="Genomic_DNA"/>
</dbReference>
<keyword evidence="3" id="KW-1185">Reference proteome</keyword>
<dbReference type="OrthoDB" id="7802453at2"/>
<reference evidence="2 3" key="1">
    <citation type="submission" date="2011-05" db="EMBL/GenBank/DDBJ databases">
        <title>Complete sequence of Thioalkalimicrobium cyclicum ALM1.</title>
        <authorList>
            <consortium name="US DOE Joint Genome Institute"/>
            <person name="Lucas S."/>
            <person name="Han J."/>
            <person name="Lapidus A."/>
            <person name="Cheng J.-F."/>
            <person name="Goodwin L."/>
            <person name="Pitluck S."/>
            <person name="Peters L."/>
            <person name="Mikhailova N."/>
            <person name="Davenport K."/>
            <person name="Han C."/>
            <person name="Tapia R."/>
            <person name="Land M."/>
            <person name="Hauser L."/>
            <person name="Kyrpides N."/>
            <person name="Ivanova N."/>
            <person name="Pagani I."/>
            <person name="Kappler U."/>
            <person name="Woyke T."/>
        </authorList>
    </citation>
    <scope>NUCLEOTIDE SEQUENCE [LARGE SCALE GENOMIC DNA]</scope>
    <source>
        <strain evidence="3">DSM 14477 / JCM 11371 / ALM1</strain>
    </source>
</reference>
<evidence type="ECO:0000313" key="2">
    <source>
        <dbReference type="EMBL" id="AEG31307.1"/>
    </source>
</evidence>
<dbReference type="KEGG" id="tcy:Thicy_0534"/>
<sequence length="602" mass="68676">MAVQSQKYSVNQYLIETLLSWVKSGEIAIPEIQRPFVWEAAKVRDLMDSLYKGYPVGYIIAWRSANIKLKDGSFSDGKKILIDGQQRITALTAALLGDRVVDKTYQKIRIKIAFNPEKELFEVSNPAIERNSLWIADIAPLMSGEEKIHKVVRAYLDKNPDVNEDQLFDRLEQLTDIAKKQIGMIELAPDLDIETVTEIFIRINSAGVVLSQADFAMSKIAANEALDGHNLRKGIDYFCHLAIAPEFLSHIEQNDSAFTSTDYFKSIKWLGKENDDLYDPSYNDLLRVALLSEFKRGKFSDLVSLLSGRNFEQRTYERSIEEDSFAKLAEGVKTFSNETNFKRFIMIIRSAGFIDKSLIRSRGALNFAYALYLILKRQYGNTPQLEGWVKRWFVMSMLTGRYSSSPESQFDYDIKQIAEKPFEDILQDVEASELSDAFWDLGLVQNLTTSSINIPAFKVFLAAQVYLGYKGFLSRDITVKSMLETRGDIHHVFPKAFLKKKGLTIGRYNQIANLVYLQQDINIAISDKQPAEYMQTVFEQCQTGDMVYGSIVNQADLEANLAQNALPIDPSAYAFENYDNFLTARRQHMAKLMKDYYQRLSG</sequence>
<dbReference type="InterPro" id="IPR004919">
    <property type="entry name" value="GmrSD_N"/>
</dbReference>
<dbReference type="AlphaFoldDB" id="F6DBS1"/>
<feature type="domain" description="GmrSD restriction endonucleases N-terminal" evidence="1">
    <location>
        <begin position="16"/>
        <end position="219"/>
    </location>
</feature>
<dbReference type="eggNOG" id="COG1479">
    <property type="taxonomic scope" value="Bacteria"/>
</dbReference>
<gene>
    <name evidence="2" type="ordered locus">Thicy_0534</name>
</gene>
<dbReference type="Proteomes" id="UP000009232">
    <property type="component" value="Chromosome"/>
</dbReference>